<name>A0A914C0T5_9BILA</name>
<keyword evidence="2 3" id="KW-0040">ANK repeat</keyword>
<dbReference type="PROSITE" id="PS50297">
    <property type="entry name" value="ANK_REP_REGION"/>
    <property type="match status" value="4"/>
</dbReference>
<reference evidence="5" key="1">
    <citation type="submission" date="2022-11" db="UniProtKB">
        <authorList>
            <consortium name="WormBaseParasite"/>
        </authorList>
    </citation>
    <scope>IDENTIFICATION</scope>
</reference>
<dbReference type="Proteomes" id="UP000887540">
    <property type="component" value="Unplaced"/>
</dbReference>
<keyword evidence="1" id="KW-0677">Repeat</keyword>
<dbReference type="PRINTS" id="PR01415">
    <property type="entry name" value="ANKYRIN"/>
</dbReference>
<feature type="repeat" description="ANK" evidence="3">
    <location>
        <begin position="141"/>
        <end position="163"/>
    </location>
</feature>
<sequence>MSSINEKYAELVEFLRQNSAENAKRVVTENSSLMRHRDDSGRLPIHWASAGGCVPFVEFSVADNPESLNSTDDSGWTPLMIAASAGRFDVCRFLLGSALCEVNHKNNNGQTALHYAASKNHLSILKLLVEADGDVNAQDKYGASPLHRASSQGHLDIVRFLLSCKRIRIDLSNREGDTPLHLACEDENDSVAILLAQNGADLKRQNKNEKTPIDLVRQAELKRKLLAFIED</sequence>
<dbReference type="InterPro" id="IPR036770">
    <property type="entry name" value="Ankyrin_rpt-contain_sf"/>
</dbReference>
<dbReference type="Pfam" id="PF12796">
    <property type="entry name" value="Ank_2"/>
    <property type="match status" value="1"/>
</dbReference>
<evidence type="ECO:0000256" key="2">
    <source>
        <dbReference type="ARBA" id="ARBA00023043"/>
    </source>
</evidence>
<feature type="repeat" description="ANK" evidence="3">
    <location>
        <begin position="74"/>
        <end position="95"/>
    </location>
</feature>
<dbReference type="PROSITE" id="PS50088">
    <property type="entry name" value="ANK_REPEAT"/>
    <property type="match status" value="4"/>
</dbReference>
<keyword evidence="4" id="KW-1185">Reference proteome</keyword>
<dbReference type="Pfam" id="PF13637">
    <property type="entry name" value="Ank_4"/>
    <property type="match status" value="1"/>
</dbReference>
<feature type="repeat" description="ANK" evidence="3">
    <location>
        <begin position="108"/>
        <end position="140"/>
    </location>
</feature>
<dbReference type="PANTHER" id="PTHR24171:SF11">
    <property type="entry name" value="26S PROTEASOME NON-ATPASE REGULATORY SUBUNIT 10"/>
    <property type="match status" value="1"/>
</dbReference>
<evidence type="ECO:0000256" key="1">
    <source>
        <dbReference type="ARBA" id="ARBA00022737"/>
    </source>
</evidence>
<evidence type="ECO:0000313" key="4">
    <source>
        <dbReference type="Proteomes" id="UP000887540"/>
    </source>
</evidence>
<dbReference type="WBParaSite" id="ACRNAN_Path_146.g517.t1">
    <property type="protein sequence ID" value="ACRNAN_Path_146.g517.t1"/>
    <property type="gene ID" value="ACRNAN_Path_146.g517"/>
</dbReference>
<dbReference type="SMART" id="SM00248">
    <property type="entry name" value="ANK"/>
    <property type="match status" value="5"/>
</dbReference>
<protein>
    <submittedName>
        <fullName evidence="5">26S proteasome non-ATPase regulatory subunit 10</fullName>
    </submittedName>
</protein>
<evidence type="ECO:0000313" key="5">
    <source>
        <dbReference type="WBParaSite" id="ACRNAN_Path_146.g517.t1"/>
    </source>
</evidence>
<dbReference type="InterPro" id="IPR002110">
    <property type="entry name" value="Ankyrin_rpt"/>
</dbReference>
<feature type="repeat" description="ANK" evidence="3">
    <location>
        <begin position="175"/>
        <end position="207"/>
    </location>
</feature>
<dbReference type="SUPFAM" id="SSF48403">
    <property type="entry name" value="Ankyrin repeat"/>
    <property type="match status" value="1"/>
</dbReference>
<dbReference type="Gene3D" id="1.25.40.20">
    <property type="entry name" value="Ankyrin repeat-containing domain"/>
    <property type="match status" value="1"/>
</dbReference>
<organism evidence="4 5">
    <name type="scientific">Acrobeloides nanus</name>
    <dbReference type="NCBI Taxonomy" id="290746"/>
    <lineage>
        <taxon>Eukaryota</taxon>
        <taxon>Metazoa</taxon>
        <taxon>Ecdysozoa</taxon>
        <taxon>Nematoda</taxon>
        <taxon>Chromadorea</taxon>
        <taxon>Rhabditida</taxon>
        <taxon>Tylenchina</taxon>
        <taxon>Cephalobomorpha</taxon>
        <taxon>Cephaloboidea</taxon>
        <taxon>Cephalobidae</taxon>
        <taxon>Acrobeloides</taxon>
    </lineage>
</organism>
<dbReference type="AlphaFoldDB" id="A0A914C0T5"/>
<proteinExistence type="predicted"/>
<accession>A0A914C0T5</accession>
<dbReference type="PANTHER" id="PTHR24171">
    <property type="entry name" value="ANKYRIN REPEAT DOMAIN-CONTAINING PROTEIN 39-RELATED"/>
    <property type="match status" value="1"/>
</dbReference>
<evidence type="ECO:0000256" key="3">
    <source>
        <dbReference type="PROSITE-ProRule" id="PRU00023"/>
    </source>
</evidence>